<organism evidence="2 3">
    <name type="scientific">Trichosporon asahii var. asahii (strain CBS 8904)</name>
    <name type="common">Yeast</name>
    <dbReference type="NCBI Taxonomy" id="1220162"/>
    <lineage>
        <taxon>Eukaryota</taxon>
        <taxon>Fungi</taxon>
        <taxon>Dikarya</taxon>
        <taxon>Basidiomycota</taxon>
        <taxon>Agaricomycotina</taxon>
        <taxon>Tremellomycetes</taxon>
        <taxon>Trichosporonales</taxon>
        <taxon>Trichosporonaceae</taxon>
        <taxon>Trichosporon</taxon>
    </lineage>
</organism>
<dbReference type="GO" id="GO:0003723">
    <property type="term" value="F:RNA binding"/>
    <property type="evidence" value="ECO:0007669"/>
    <property type="project" value="TreeGrafter"/>
</dbReference>
<protein>
    <submittedName>
        <fullName evidence="2">Uncharacterized protein</fullName>
    </submittedName>
</protein>
<dbReference type="EMBL" id="AMBO01000277">
    <property type="protein sequence ID" value="EKD02712.1"/>
    <property type="molecule type" value="Genomic_DNA"/>
</dbReference>
<dbReference type="InterPro" id="IPR042859">
    <property type="entry name" value="NOL11"/>
</dbReference>
<dbReference type="Proteomes" id="UP000006757">
    <property type="component" value="Unassembled WGS sequence"/>
</dbReference>
<proteinExistence type="predicted"/>
<feature type="region of interest" description="Disordered" evidence="1">
    <location>
        <begin position="1"/>
        <end position="44"/>
    </location>
</feature>
<comment type="caution">
    <text evidence="2">The sequence shown here is derived from an EMBL/GenBank/DDBJ whole genome shotgun (WGS) entry which is preliminary data.</text>
</comment>
<dbReference type="HOGENOM" id="CLU_381732_0_0_1"/>
<feature type="compositionally biased region" description="Low complexity" evidence="1">
    <location>
        <begin position="1"/>
        <end position="34"/>
    </location>
</feature>
<sequence length="686" mass="72272">MSSVASKAPASQASKAPAAASKAPAKAAKTSSTKEGGKKRTKKRVESYSSYIYKVLKQVHPDTGISRARRWSVDLRLSPSTVFATPPVSFVTETENEEGEAESSRTTAVGIHSGEGVKGEGRGVWVWSGEEGEKRAIALEQPVQSLHALNGGWPLLAVGAAASLHLINEDGSVKVLQKPRGKARILAAGVEGNRVVLADEHGRVYAFSLDHDGGRAELAADVTLGKEPLSLLAASVGGGVLTAIDSNNRVHVRKITDLEAGGGSIPLAHPCTPAAIVSLGMAGRPIAALAVPHPFPSVALVSPLPDLPAALATQAISSGTTQITHLAVLSQAPGTYTLGTVLSHPGSDGSGRSVIHVLDVSVPESGIGLSSLIGSAEATAEVFSQRTQPHGAVDKMLEGLRTSLAANTPEKAEKSFQYWLDEEDKKATAHAHGSGKRQATIPESVVRRVVSAVFDAALETKGKSKGPYAGRIISTLAERRLLSDDMYAGGLVLGALLPVGDWRNISRLVRSSPALPSKATVGLIQHALEGKSGPSLSQVLEDILSGPEPDPAYRAELRALSPTDALKVLEQYLAWAEAHTSRGDGLESWPERQSAKDLPPLAALVQHASMLLDAQLGNLVTLPTAQAVIERFKAAIEPALAAQNDYRRLKAPVEATLRAGRERADARRKDESEEQVGKWRVEDFVF</sequence>
<dbReference type="GO" id="GO:0030490">
    <property type="term" value="P:maturation of SSU-rRNA"/>
    <property type="evidence" value="ECO:0007669"/>
    <property type="project" value="InterPro"/>
</dbReference>
<dbReference type="OrthoDB" id="4349954at2759"/>
<gene>
    <name evidence="2" type="ORF">A1Q2_02942</name>
</gene>
<dbReference type="InParanoid" id="K1VT16"/>
<dbReference type="PANTHER" id="PTHR15633:SF2">
    <property type="entry name" value="NUCLEOLAR PROTEIN 11"/>
    <property type="match status" value="1"/>
</dbReference>
<evidence type="ECO:0000313" key="2">
    <source>
        <dbReference type="EMBL" id="EKD02712.1"/>
    </source>
</evidence>
<dbReference type="GO" id="GO:0046982">
    <property type="term" value="F:protein heterodimerization activity"/>
    <property type="evidence" value="ECO:0007669"/>
    <property type="project" value="InterPro"/>
</dbReference>
<evidence type="ECO:0000313" key="3">
    <source>
        <dbReference type="Proteomes" id="UP000006757"/>
    </source>
</evidence>
<reference evidence="2 3" key="1">
    <citation type="journal article" date="2012" name="Eukaryot. Cell">
        <title>Genome sequence of the Trichosporon asahii environmental strain CBS 8904.</title>
        <authorList>
            <person name="Yang R.Y."/>
            <person name="Li H.T."/>
            <person name="Zhu H."/>
            <person name="Zhou G.P."/>
            <person name="Wang M."/>
            <person name="Wang L."/>
        </authorList>
    </citation>
    <scope>NUCLEOTIDE SEQUENCE [LARGE SCALE GENOMIC DNA]</scope>
    <source>
        <strain evidence="2 3">CBS 8904</strain>
    </source>
</reference>
<dbReference type="GO" id="GO:0005730">
    <property type="term" value="C:nucleolus"/>
    <property type="evidence" value="ECO:0007669"/>
    <property type="project" value="TreeGrafter"/>
</dbReference>
<dbReference type="eggNOG" id="KOG1744">
    <property type="taxonomic scope" value="Eukaryota"/>
</dbReference>
<dbReference type="Gene3D" id="1.10.20.10">
    <property type="entry name" value="Histone, subunit A"/>
    <property type="match status" value="1"/>
</dbReference>
<dbReference type="OMA" id="CCIPSSM"/>
<dbReference type="InterPro" id="IPR009072">
    <property type="entry name" value="Histone-fold"/>
</dbReference>
<dbReference type="AlphaFoldDB" id="K1VT16"/>
<dbReference type="PANTHER" id="PTHR15633">
    <property type="entry name" value="NUCLEOLAR PROTEIN 11"/>
    <property type="match status" value="1"/>
</dbReference>
<keyword evidence="3" id="KW-1185">Reference proteome</keyword>
<accession>K1VT16</accession>
<dbReference type="SUPFAM" id="SSF47113">
    <property type="entry name" value="Histone-fold"/>
    <property type="match status" value="1"/>
</dbReference>
<dbReference type="STRING" id="1220162.K1VT16"/>
<name>K1VT16_TRIAC</name>
<evidence type="ECO:0000256" key="1">
    <source>
        <dbReference type="SAM" id="MobiDB-lite"/>
    </source>
</evidence>